<accession>A0A412X1M2</accession>
<dbReference type="EMBL" id="QRZA01000008">
    <property type="protein sequence ID" value="RGV34274.1"/>
    <property type="molecule type" value="Genomic_DNA"/>
</dbReference>
<sequence length="147" mass="16985">MLVCVSFFMGVRVSNLSNWCMGRIKEKKRVAAASRGQVHLNPLGIDAAIKAYRTAVLDSERLEEKIQELIRMGDFCREVCRDEEAHDAYERALMFCRENENKRSPRFWEEACYCASRIDELSAHQRKDCSTMVSLVDFYADNFPAAF</sequence>
<dbReference type="Proteomes" id="UP000283589">
    <property type="component" value="Unassembled WGS sequence"/>
</dbReference>
<dbReference type="AlphaFoldDB" id="A0A412X1M2"/>
<proteinExistence type="predicted"/>
<gene>
    <name evidence="1" type="ORF">DWW18_08095</name>
</gene>
<name>A0A412X1M2_9BACT</name>
<evidence type="ECO:0000313" key="2">
    <source>
        <dbReference type="Proteomes" id="UP000283589"/>
    </source>
</evidence>
<organism evidence="1 2">
    <name type="scientific">Butyricimonas virosa</name>
    <dbReference type="NCBI Taxonomy" id="544645"/>
    <lineage>
        <taxon>Bacteria</taxon>
        <taxon>Pseudomonadati</taxon>
        <taxon>Bacteroidota</taxon>
        <taxon>Bacteroidia</taxon>
        <taxon>Bacteroidales</taxon>
        <taxon>Odoribacteraceae</taxon>
        <taxon>Butyricimonas</taxon>
    </lineage>
</organism>
<comment type="caution">
    <text evidence="1">The sequence shown here is derived from an EMBL/GenBank/DDBJ whole genome shotgun (WGS) entry which is preliminary data.</text>
</comment>
<dbReference type="STRING" id="1121130.GCA_000519105_02188"/>
<evidence type="ECO:0000313" key="1">
    <source>
        <dbReference type="EMBL" id="RGV34274.1"/>
    </source>
</evidence>
<reference evidence="1 2" key="1">
    <citation type="submission" date="2018-08" db="EMBL/GenBank/DDBJ databases">
        <title>A genome reference for cultivated species of the human gut microbiota.</title>
        <authorList>
            <person name="Zou Y."/>
            <person name="Xue W."/>
            <person name="Luo G."/>
        </authorList>
    </citation>
    <scope>NUCLEOTIDE SEQUENCE [LARGE SCALE GENOMIC DNA]</scope>
    <source>
        <strain evidence="1 2">AF14-49</strain>
    </source>
</reference>
<protein>
    <recommendedName>
        <fullName evidence="3">Tetratricopeptide repeat protein</fullName>
    </recommendedName>
</protein>
<evidence type="ECO:0008006" key="3">
    <source>
        <dbReference type="Google" id="ProtNLM"/>
    </source>
</evidence>